<sequence>MSDKDFHHKNDEGKQIDILRAAISKGGSYFWTEWIKLPFEDEKSILLALASKFNSLDELTELLCAWLQEGHIDAVRALMEAVEHIPSTDAKSVMNYLAFVESLPMEYQYSGAAKLSGAFCAEPDLARACGLIFSVQSPINELMIIAWATAFGGALPSQAIDMATTISGVNSNIISCLLLHASTQSFPANQKAILESEKNILQRLIEASSSPTWRQQAWEVIVRIAEFSQKAEELLLHEMEIGDSPAIPALLSSITRGVWPFRTQPWTMKAVIERLFQNEITEPALLRQIDTAIVTCLSRSKMQSEALNLLIELGANRKINPVLMLERVFSQIKSKKDLCGKLLTAWLVRTDIPHVTLREMLTRCVIGRNPSLDLFTLENVDDRQRYNVARKLLGLLHDGQSVCEFVVTFAEEPSMQPEGINIAGQMLYEIEKEYPTAVENFLCERCIVHSKKTVIGEFYASIYKYCLERRKAIENLPVLDELRPTSLQTQILRAVRQQENREIIRGAEVRSIFSSISTNVNIAQGRRVATWIGLDARPQVFELNQYSHRVDLPSSELCDPIGGILRRAEILRGIE</sequence>
<organism evidence="1 2">
    <name type="scientific">Undibacterium umbellatum</name>
    <dbReference type="NCBI Taxonomy" id="2762300"/>
    <lineage>
        <taxon>Bacteria</taxon>
        <taxon>Pseudomonadati</taxon>
        <taxon>Pseudomonadota</taxon>
        <taxon>Betaproteobacteria</taxon>
        <taxon>Burkholderiales</taxon>
        <taxon>Oxalobacteraceae</taxon>
        <taxon>Undibacterium</taxon>
    </lineage>
</organism>
<proteinExistence type="predicted"/>
<keyword evidence="2" id="KW-1185">Reference proteome</keyword>
<evidence type="ECO:0000313" key="2">
    <source>
        <dbReference type="Proteomes" id="UP000646911"/>
    </source>
</evidence>
<comment type="caution">
    <text evidence="1">The sequence shown here is derived from an EMBL/GenBank/DDBJ whole genome shotgun (WGS) entry which is preliminary data.</text>
</comment>
<dbReference type="EMBL" id="JACOFX010000023">
    <property type="protein sequence ID" value="MBC3911021.1"/>
    <property type="molecule type" value="Genomic_DNA"/>
</dbReference>
<protein>
    <submittedName>
        <fullName evidence="1">Uncharacterized protein</fullName>
    </submittedName>
</protein>
<dbReference type="RefSeq" id="WP_186956677.1">
    <property type="nucleotide sequence ID" value="NZ_JACOFX010000023.1"/>
</dbReference>
<reference evidence="1 2" key="1">
    <citation type="submission" date="2020-08" db="EMBL/GenBank/DDBJ databases">
        <title>Novel species isolated from subtropical streams in China.</title>
        <authorList>
            <person name="Lu H."/>
        </authorList>
    </citation>
    <scope>NUCLEOTIDE SEQUENCE [LARGE SCALE GENOMIC DNA]</scope>
    <source>
        <strain evidence="1 2">NL8W</strain>
    </source>
</reference>
<name>A0ABR6ZHH4_9BURK</name>
<gene>
    <name evidence="1" type="ORF">H8L47_25945</name>
</gene>
<dbReference type="Proteomes" id="UP000646911">
    <property type="component" value="Unassembled WGS sequence"/>
</dbReference>
<evidence type="ECO:0000313" key="1">
    <source>
        <dbReference type="EMBL" id="MBC3911021.1"/>
    </source>
</evidence>
<accession>A0ABR6ZHH4</accession>